<dbReference type="Pfam" id="PF13614">
    <property type="entry name" value="AAA_31"/>
    <property type="match status" value="1"/>
</dbReference>
<keyword evidence="11" id="KW-0067">ATP-binding</keyword>
<dbReference type="InterPro" id="IPR032807">
    <property type="entry name" value="GNVR"/>
</dbReference>
<keyword evidence="9" id="KW-0547">Nucleotide-binding</keyword>
<dbReference type="PANTHER" id="PTHR32309">
    <property type="entry name" value="TYROSINE-PROTEIN KINASE"/>
    <property type="match status" value="1"/>
</dbReference>
<evidence type="ECO:0000256" key="7">
    <source>
        <dbReference type="ARBA" id="ARBA00022679"/>
    </source>
</evidence>
<evidence type="ECO:0000256" key="11">
    <source>
        <dbReference type="ARBA" id="ARBA00022840"/>
    </source>
</evidence>
<comment type="caution">
    <text evidence="20">The sequence shown here is derived from an EMBL/GenBank/DDBJ whole genome shotgun (WGS) entry which is preliminary data.</text>
</comment>
<dbReference type="NCBIfam" id="TIGR01007">
    <property type="entry name" value="eps_fam"/>
    <property type="match status" value="1"/>
</dbReference>
<dbReference type="GO" id="GO:0004715">
    <property type="term" value="F:non-membrane spanning protein tyrosine kinase activity"/>
    <property type="evidence" value="ECO:0007669"/>
    <property type="project" value="UniProtKB-EC"/>
</dbReference>
<evidence type="ECO:0000313" key="20">
    <source>
        <dbReference type="EMBL" id="MVN20630.1"/>
    </source>
</evidence>
<dbReference type="SUPFAM" id="SSF52540">
    <property type="entry name" value="P-loop containing nucleoside triphosphate hydrolases"/>
    <property type="match status" value="1"/>
</dbReference>
<keyword evidence="5" id="KW-1003">Cell membrane</keyword>
<dbReference type="PANTHER" id="PTHR32309:SF13">
    <property type="entry name" value="FERRIC ENTEROBACTIN TRANSPORT PROTEIN FEPE"/>
    <property type="match status" value="1"/>
</dbReference>
<keyword evidence="12 16" id="KW-1133">Transmembrane helix</keyword>
<reference evidence="20 21" key="1">
    <citation type="submission" date="2019-12" db="EMBL/GenBank/DDBJ databases">
        <title>Mucilaginibacter sp. HMF7410 genome sequencing and assembly.</title>
        <authorList>
            <person name="Kang H."/>
            <person name="Cha I."/>
            <person name="Kim H."/>
            <person name="Joh K."/>
        </authorList>
    </citation>
    <scope>NUCLEOTIDE SEQUENCE [LARGE SCALE GENOMIC DNA]</scope>
    <source>
        <strain evidence="20 21">HMF7410</strain>
    </source>
</reference>
<dbReference type="GO" id="GO:0005524">
    <property type="term" value="F:ATP binding"/>
    <property type="evidence" value="ECO:0007669"/>
    <property type="project" value="UniProtKB-KW"/>
</dbReference>
<evidence type="ECO:0000256" key="6">
    <source>
        <dbReference type="ARBA" id="ARBA00022519"/>
    </source>
</evidence>
<evidence type="ECO:0000256" key="3">
    <source>
        <dbReference type="ARBA" id="ARBA00008883"/>
    </source>
</evidence>
<keyword evidence="8 16" id="KW-0812">Transmembrane</keyword>
<comment type="catalytic activity">
    <reaction evidence="15">
        <text>L-tyrosyl-[protein] + ATP = O-phospho-L-tyrosyl-[protein] + ADP + H(+)</text>
        <dbReference type="Rhea" id="RHEA:10596"/>
        <dbReference type="Rhea" id="RHEA-COMP:10136"/>
        <dbReference type="Rhea" id="RHEA-COMP:20101"/>
        <dbReference type="ChEBI" id="CHEBI:15378"/>
        <dbReference type="ChEBI" id="CHEBI:30616"/>
        <dbReference type="ChEBI" id="CHEBI:46858"/>
        <dbReference type="ChEBI" id="CHEBI:61978"/>
        <dbReference type="ChEBI" id="CHEBI:456216"/>
        <dbReference type="EC" id="2.7.10.2"/>
    </reaction>
</comment>
<accession>A0A7K1SU87</accession>
<proteinExistence type="inferred from homology"/>
<evidence type="ECO:0000256" key="14">
    <source>
        <dbReference type="ARBA" id="ARBA00023137"/>
    </source>
</evidence>
<dbReference type="InterPro" id="IPR027417">
    <property type="entry name" value="P-loop_NTPase"/>
</dbReference>
<evidence type="ECO:0000259" key="17">
    <source>
        <dbReference type="Pfam" id="PF02706"/>
    </source>
</evidence>
<dbReference type="AlphaFoldDB" id="A0A7K1SU87"/>
<evidence type="ECO:0000256" key="2">
    <source>
        <dbReference type="ARBA" id="ARBA00007316"/>
    </source>
</evidence>
<keyword evidence="7 20" id="KW-0808">Transferase</keyword>
<protein>
    <recommendedName>
        <fullName evidence="4">non-specific protein-tyrosine kinase</fullName>
        <ecNumber evidence="4">2.7.10.2</ecNumber>
    </recommendedName>
</protein>
<comment type="similarity">
    <text evidence="2">Belongs to the CpsD/CapB family.</text>
</comment>
<dbReference type="Proteomes" id="UP000462014">
    <property type="component" value="Unassembled WGS sequence"/>
</dbReference>
<keyword evidence="21" id="KW-1185">Reference proteome</keyword>
<comment type="similarity">
    <text evidence="3">Belongs to the etk/wzc family.</text>
</comment>
<dbReference type="Pfam" id="PF13807">
    <property type="entry name" value="GNVR"/>
    <property type="match status" value="1"/>
</dbReference>
<keyword evidence="6" id="KW-0997">Cell inner membrane</keyword>
<evidence type="ECO:0000256" key="12">
    <source>
        <dbReference type="ARBA" id="ARBA00022989"/>
    </source>
</evidence>
<evidence type="ECO:0000256" key="16">
    <source>
        <dbReference type="SAM" id="Phobius"/>
    </source>
</evidence>
<dbReference type="InterPro" id="IPR025669">
    <property type="entry name" value="AAA_dom"/>
</dbReference>
<evidence type="ECO:0000259" key="19">
    <source>
        <dbReference type="Pfam" id="PF13807"/>
    </source>
</evidence>
<sequence length="804" mass="90937">MQEINTSNPQKPNDSINYMRLFRVILSRWYLVAFSVLLCFLLGRLYLWYTPKSYATSAIMKFDEKKSEISELVSVMNTADRATNKVQSESYVIKSRSLIINAVKDLDYKISFFIAGRIRTYETYPDKPLDIEILQEDSATLYKELISFQAINPDKFSLSYKIDNRDIKAIFTYNQPIIIGKTSFLLHPSQVRFEPKSVYLFRFNSPEDFYPRVAAGLNTSEAIKNSNVINIEETDSNPQFASDILNAIMKEYLDFDRNRKMLSASQIITFIDNQLDYLSKQVKSSEKSLEAYKKSSKVFDVSNSATLMLSKVQDAEAQKSLLNIQLIGINQLKQQISNEKNAVSLNLNMQGTVDPLLNGLLTRFNLLLSEKTDLLRTYTSASQQVTEIDKQLAEVRNAALANINASVKRIELTTTYLNNQLQLANQQVAALPTAERDIVSLKRDFEINDKVYSFLSEKKLEAQISRSSILAGATIIEQAQPNFIPVAPDANSIYQKSILIGLFIGSGLILLLRMLNPYIFDKETIESITQVPVIGMIRKFPYKLDQNNTQILSLVKPKSVFAESVRSVRTNLSFMAADKQSKVICITSEVSGEGKSFIAVNLSSTLALIDKKVILIAADLRRSRLHHVFQQDNQLGLSNFLAGQIGMEQIIFKTKYENIDFIPSGPVPPNPSELLHHPNMNLLIEKLKASYDIIMIDTAPVGLVSDSIPVIRQSDINIFVIRAGKSSFYSAEIPQQLSGKYGLNNTVIILNAYAEENFHSRIYTSGKKDQSGSYYYTDYNGYASSGYYSDDIAPKWWKISRWIN</sequence>
<evidence type="ECO:0000256" key="4">
    <source>
        <dbReference type="ARBA" id="ARBA00011903"/>
    </source>
</evidence>
<evidence type="ECO:0000256" key="8">
    <source>
        <dbReference type="ARBA" id="ARBA00022692"/>
    </source>
</evidence>
<dbReference type="EMBL" id="WPIK01000003">
    <property type="protein sequence ID" value="MVN20630.1"/>
    <property type="molecule type" value="Genomic_DNA"/>
</dbReference>
<evidence type="ECO:0000256" key="5">
    <source>
        <dbReference type="ARBA" id="ARBA00022475"/>
    </source>
</evidence>
<evidence type="ECO:0000313" key="21">
    <source>
        <dbReference type="Proteomes" id="UP000462014"/>
    </source>
</evidence>
<dbReference type="RefSeq" id="WP_157564299.1">
    <property type="nucleotide sequence ID" value="NZ_WPIK01000003.1"/>
</dbReference>
<evidence type="ECO:0000256" key="13">
    <source>
        <dbReference type="ARBA" id="ARBA00023136"/>
    </source>
</evidence>
<gene>
    <name evidence="20" type="ORF">GO621_03665</name>
</gene>
<dbReference type="CDD" id="cd05387">
    <property type="entry name" value="BY-kinase"/>
    <property type="match status" value="1"/>
</dbReference>
<dbReference type="Gene3D" id="3.40.50.300">
    <property type="entry name" value="P-loop containing nucleotide triphosphate hydrolases"/>
    <property type="match status" value="1"/>
</dbReference>
<evidence type="ECO:0000256" key="15">
    <source>
        <dbReference type="ARBA" id="ARBA00051245"/>
    </source>
</evidence>
<evidence type="ECO:0000256" key="10">
    <source>
        <dbReference type="ARBA" id="ARBA00022777"/>
    </source>
</evidence>
<organism evidence="20 21">
    <name type="scientific">Mucilaginibacter arboris</name>
    <dbReference type="NCBI Taxonomy" id="2682090"/>
    <lineage>
        <taxon>Bacteria</taxon>
        <taxon>Pseudomonadati</taxon>
        <taxon>Bacteroidota</taxon>
        <taxon>Sphingobacteriia</taxon>
        <taxon>Sphingobacteriales</taxon>
        <taxon>Sphingobacteriaceae</taxon>
        <taxon>Mucilaginibacter</taxon>
    </lineage>
</organism>
<evidence type="ECO:0000259" key="18">
    <source>
        <dbReference type="Pfam" id="PF13614"/>
    </source>
</evidence>
<evidence type="ECO:0000256" key="1">
    <source>
        <dbReference type="ARBA" id="ARBA00004429"/>
    </source>
</evidence>
<dbReference type="InterPro" id="IPR003856">
    <property type="entry name" value="LPS_length_determ_N"/>
</dbReference>
<feature type="transmembrane region" description="Helical" evidence="16">
    <location>
        <begin position="29"/>
        <end position="49"/>
    </location>
</feature>
<dbReference type="EC" id="2.7.10.2" evidence="4"/>
<name>A0A7K1SU87_9SPHI</name>
<dbReference type="InterPro" id="IPR005702">
    <property type="entry name" value="Wzc-like_C"/>
</dbReference>
<evidence type="ECO:0000256" key="9">
    <source>
        <dbReference type="ARBA" id="ARBA00022741"/>
    </source>
</evidence>
<feature type="domain" description="Polysaccharide chain length determinant N-terminal" evidence="17">
    <location>
        <begin position="15"/>
        <end position="106"/>
    </location>
</feature>
<dbReference type="Pfam" id="PF02706">
    <property type="entry name" value="Wzz"/>
    <property type="match status" value="1"/>
</dbReference>
<dbReference type="GO" id="GO:0005886">
    <property type="term" value="C:plasma membrane"/>
    <property type="evidence" value="ECO:0007669"/>
    <property type="project" value="UniProtKB-SubCell"/>
</dbReference>
<keyword evidence="14" id="KW-0829">Tyrosine-protein kinase</keyword>
<keyword evidence="13 16" id="KW-0472">Membrane</keyword>
<feature type="domain" description="AAA" evidence="18">
    <location>
        <begin position="582"/>
        <end position="701"/>
    </location>
</feature>
<keyword evidence="10 20" id="KW-0418">Kinase</keyword>
<feature type="domain" description="Tyrosine-protein kinase G-rich" evidence="19">
    <location>
        <begin position="435"/>
        <end position="513"/>
    </location>
</feature>
<comment type="subcellular location">
    <subcellularLocation>
        <location evidence="1">Cell inner membrane</location>
        <topology evidence="1">Multi-pass membrane protein</topology>
    </subcellularLocation>
</comment>
<dbReference type="InterPro" id="IPR050445">
    <property type="entry name" value="Bact_polysacc_biosynth/exp"/>
</dbReference>